<evidence type="ECO:0000256" key="7">
    <source>
        <dbReference type="ARBA" id="ARBA00022842"/>
    </source>
</evidence>
<dbReference type="CDD" id="cd00739">
    <property type="entry name" value="DHPS"/>
    <property type="match status" value="1"/>
</dbReference>
<comment type="catalytic activity">
    <reaction evidence="1">
        <text>(7,8-dihydropterin-6-yl)methyl diphosphate + 4-aminobenzoate = 7,8-dihydropteroate + diphosphate</text>
        <dbReference type="Rhea" id="RHEA:19949"/>
        <dbReference type="ChEBI" id="CHEBI:17836"/>
        <dbReference type="ChEBI" id="CHEBI:17839"/>
        <dbReference type="ChEBI" id="CHEBI:33019"/>
        <dbReference type="ChEBI" id="CHEBI:72950"/>
        <dbReference type="EC" id="2.5.1.15"/>
    </reaction>
</comment>
<evidence type="ECO:0000256" key="4">
    <source>
        <dbReference type="ARBA" id="ARBA00012458"/>
    </source>
</evidence>
<reference evidence="10 11" key="1">
    <citation type="submission" date="2018-06" db="EMBL/GenBank/DDBJ databases">
        <title>Azoarcus communis strain SWub3 genome.</title>
        <authorList>
            <person name="Zorraquino Salvo V."/>
            <person name="Toubiana D."/>
            <person name="Blumwald E."/>
        </authorList>
    </citation>
    <scope>NUCLEOTIDE SEQUENCE [LARGE SCALE GENOMIC DNA]</scope>
    <source>
        <strain evidence="10 11">SWub3</strain>
    </source>
</reference>
<evidence type="ECO:0000259" key="9">
    <source>
        <dbReference type="PROSITE" id="PS50972"/>
    </source>
</evidence>
<keyword evidence="5" id="KW-0808">Transferase</keyword>
<gene>
    <name evidence="10" type="primary">folP</name>
    <name evidence="10" type="ORF">DNK49_09545</name>
</gene>
<dbReference type="GO" id="GO:0005829">
    <property type="term" value="C:cytosol"/>
    <property type="evidence" value="ECO:0007669"/>
    <property type="project" value="TreeGrafter"/>
</dbReference>
<dbReference type="OrthoDB" id="9811744at2"/>
<feature type="domain" description="Pterin-binding" evidence="9">
    <location>
        <begin position="16"/>
        <end position="267"/>
    </location>
</feature>
<dbReference type="PANTHER" id="PTHR20941">
    <property type="entry name" value="FOLATE SYNTHESIS PROTEINS"/>
    <property type="match status" value="1"/>
</dbReference>
<keyword evidence="7" id="KW-0460">Magnesium</keyword>
<dbReference type="PROSITE" id="PS50972">
    <property type="entry name" value="PTERIN_BINDING"/>
    <property type="match status" value="1"/>
</dbReference>
<organism evidence="10 11">
    <name type="scientific">Parazoarcus communis SWub3 = DSM 12120</name>
    <dbReference type="NCBI Taxonomy" id="1121029"/>
    <lineage>
        <taxon>Bacteria</taxon>
        <taxon>Pseudomonadati</taxon>
        <taxon>Pseudomonadota</taxon>
        <taxon>Betaproteobacteria</taxon>
        <taxon>Rhodocyclales</taxon>
        <taxon>Zoogloeaceae</taxon>
        <taxon>Parazoarcus</taxon>
    </lineage>
</organism>
<dbReference type="Proteomes" id="UP000248259">
    <property type="component" value="Unassembled WGS sequence"/>
</dbReference>
<dbReference type="InterPro" id="IPR011005">
    <property type="entry name" value="Dihydropteroate_synth-like_sf"/>
</dbReference>
<dbReference type="RefSeq" id="WP_110524108.1">
    <property type="nucleotide sequence ID" value="NZ_QKOE01000005.1"/>
</dbReference>
<dbReference type="NCBIfam" id="TIGR01496">
    <property type="entry name" value="DHPS"/>
    <property type="match status" value="1"/>
</dbReference>
<dbReference type="GO" id="GO:0046872">
    <property type="term" value="F:metal ion binding"/>
    <property type="evidence" value="ECO:0007669"/>
    <property type="project" value="UniProtKB-KW"/>
</dbReference>
<dbReference type="EC" id="2.5.1.15" evidence="4"/>
<evidence type="ECO:0000313" key="11">
    <source>
        <dbReference type="Proteomes" id="UP000248259"/>
    </source>
</evidence>
<accession>A0A323UV60</accession>
<evidence type="ECO:0000313" key="10">
    <source>
        <dbReference type="EMBL" id="PZA16882.1"/>
    </source>
</evidence>
<evidence type="ECO:0000256" key="6">
    <source>
        <dbReference type="ARBA" id="ARBA00022723"/>
    </source>
</evidence>
<dbReference type="Gene3D" id="3.20.20.20">
    <property type="entry name" value="Dihydropteroate synthase-like"/>
    <property type="match status" value="1"/>
</dbReference>
<evidence type="ECO:0000256" key="1">
    <source>
        <dbReference type="ARBA" id="ARBA00000012"/>
    </source>
</evidence>
<dbReference type="GO" id="GO:0046654">
    <property type="term" value="P:tetrahydrofolate biosynthetic process"/>
    <property type="evidence" value="ECO:0007669"/>
    <property type="project" value="TreeGrafter"/>
</dbReference>
<comment type="pathway">
    <text evidence="3">Cofactor biosynthesis; tetrahydrofolate biosynthesis; 7,8-dihydrofolate from 2-amino-4-hydroxy-6-hydroxymethyl-7,8-dihydropteridine diphosphate and 4-aminobenzoate: step 1/2.</text>
</comment>
<dbReference type="GO" id="GO:0046656">
    <property type="term" value="P:folic acid biosynthetic process"/>
    <property type="evidence" value="ECO:0007669"/>
    <property type="project" value="UniProtKB-KW"/>
</dbReference>
<evidence type="ECO:0000256" key="3">
    <source>
        <dbReference type="ARBA" id="ARBA00004763"/>
    </source>
</evidence>
<keyword evidence="6" id="KW-0479">Metal-binding</keyword>
<evidence type="ECO:0000256" key="2">
    <source>
        <dbReference type="ARBA" id="ARBA00001946"/>
    </source>
</evidence>
<dbReference type="PANTHER" id="PTHR20941:SF1">
    <property type="entry name" value="FOLIC ACID SYNTHESIS PROTEIN FOL1"/>
    <property type="match status" value="1"/>
</dbReference>
<dbReference type="SUPFAM" id="SSF51717">
    <property type="entry name" value="Dihydropteroate synthetase-like"/>
    <property type="match status" value="1"/>
</dbReference>
<name>A0A323UV60_9RHOO</name>
<dbReference type="InterPro" id="IPR006390">
    <property type="entry name" value="DHP_synth_dom"/>
</dbReference>
<evidence type="ECO:0000256" key="8">
    <source>
        <dbReference type="ARBA" id="ARBA00022909"/>
    </source>
</evidence>
<keyword evidence="8" id="KW-0289">Folate biosynthesis</keyword>
<comment type="caution">
    <text evidence="10">The sequence shown here is derived from an EMBL/GenBank/DDBJ whole genome shotgun (WGS) entry which is preliminary data.</text>
</comment>
<dbReference type="PROSITE" id="PS00793">
    <property type="entry name" value="DHPS_2"/>
    <property type="match status" value="1"/>
</dbReference>
<evidence type="ECO:0000256" key="5">
    <source>
        <dbReference type="ARBA" id="ARBA00022679"/>
    </source>
</evidence>
<dbReference type="AlphaFoldDB" id="A0A323UV60"/>
<dbReference type="InterPro" id="IPR000489">
    <property type="entry name" value="Pterin-binding_dom"/>
</dbReference>
<dbReference type="EMBL" id="QKOE01000005">
    <property type="protein sequence ID" value="PZA16882.1"/>
    <property type="molecule type" value="Genomic_DNA"/>
</dbReference>
<protein>
    <recommendedName>
        <fullName evidence="4">dihydropteroate synthase</fullName>
        <ecNumber evidence="4">2.5.1.15</ecNumber>
    </recommendedName>
</protein>
<dbReference type="Pfam" id="PF00809">
    <property type="entry name" value="Pterin_bind"/>
    <property type="match status" value="1"/>
</dbReference>
<proteinExistence type="predicted"/>
<sequence>MSTLVCGRFELDLSRPRIMAIINLTDASFSGDGVLGDRDAALRRAEAALAEGAEILDLGAESTRPGAAAVPEQQELDLLMPVLEALVGWKVPLSIDTLKPGVMRAALAAGADMINDVNGFRAPGAVEAVADGRAGLCVMHMQGEPRTMQQAPSYHDVVDEVAAFLDQRVSELQAAGVARERIVLDPGFGFGKTLEHNCALLRHLERFTRSGLPVLAGLSRKSMLGAITGRPVDQRLSASIAAALVAVQRGVAIVRVHDVAVTRDALMVWQAVS</sequence>
<keyword evidence="11" id="KW-1185">Reference proteome</keyword>
<dbReference type="InterPro" id="IPR045031">
    <property type="entry name" value="DHP_synth-like"/>
</dbReference>
<comment type="cofactor">
    <cofactor evidence="2">
        <name>Mg(2+)</name>
        <dbReference type="ChEBI" id="CHEBI:18420"/>
    </cofactor>
</comment>
<dbReference type="GO" id="GO:0004156">
    <property type="term" value="F:dihydropteroate synthase activity"/>
    <property type="evidence" value="ECO:0007669"/>
    <property type="project" value="UniProtKB-EC"/>
</dbReference>